<proteinExistence type="predicted"/>
<name>S9V7H2_9TRYP</name>
<feature type="region of interest" description="Disordered" evidence="1">
    <location>
        <begin position="234"/>
        <end position="259"/>
    </location>
</feature>
<evidence type="ECO:0000313" key="3">
    <source>
        <dbReference type="EMBL" id="EPY36373.1"/>
    </source>
</evidence>
<gene>
    <name evidence="3" type="ORF">STCU_00618</name>
    <name evidence="2" type="ORF">STCU_08058</name>
</gene>
<dbReference type="EMBL" id="ATMH01008058">
    <property type="protein sequence ID" value="EPY22901.1"/>
    <property type="molecule type" value="Genomic_DNA"/>
</dbReference>
<accession>S9V7H2</accession>
<dbReference type="AlphaFoldDB" id="S9V7H2"/>
<evidence type="ECO:0000313" key="2">
    <source>
        <dbReference type="EMBL" id="EPY22901.1"/>
    </source>
</evidence>
<keyword evidence="4" id="KW-1185">Reference proteome</keyword>
<evidence type="ECO:0000256" key="1">
    <source>
        <dbReference type="SAM" id="MobiDB-lite"/>
    </source>
</evidence>
<sequence length="311" mass="36879">MRLFSRCNSQCVPAILAAFSHRRYSHALEREKNRKDLKPIEMSPIYPSENAVAPTESGACAESDDLQKSEEPLSEGLQNVLENTPYRVSWYDYDRVTPAKRFVYWAYRRLRELPPEWQEYYRRMLYQEVSASRYVNQTWDCFMMVVDGYRKSKWVLKKYGVEVDENSIPKPYNNFWEETTHEERVWAHRRSHQMKELQALQRDDDDIVFGAHSMDRREVSYSSLKNVQTGMQGGTPVHAHDMPAPNESQVHMSRHDEEMSSALMSSIEDDKLWNPVLRSRMYTAQLRQEVELYDFEDDDEFETSNENENEK</sequence>
<organism evidence="2 4">
    <name type="scientific">Strigomonas culicis</name>
    <dbReference type="NCBI Taxonomy" id="28005"/>
    <lineage>
        <taxon>Eukaryota</taxon>
        <taxon>Discoba</taxon>
        <taxon>Euglenozoa</taxon>
        <taxon>Kinetoplastea</taxon>
        <taxon>Metakinetoplastina</taxon>
        <taxon>Trypanosomatida</taxon>
        <taxon>Trypanosomatidae</taxon>
        <taxon>Strigomonadinae</taxon>
        <taxon>Strigomonas</taxon>
    </lineage>
</organism>
<protein>
    <submittedName>
        <fullName evidence="2">Uncharacterized protein</fullName>
    </submittedName>
</protein>
<evidence type="ECO:0000313" key="4">
    <source>
        <dbReference type="Proteomes" id="UP000015354"/>
    </source>
</evidence>
<dbReference type="EMBL" id="ATMH01000618">
    <property type="protein sequence ID" value="EPY36373.1"/>
    <property type="molecule type" value="Genomic_DNA"/>
</dbReference>
<dbReference type="OrthoDB" id="256428at2759"/>
<reference evidence="2 4" key="1">
    <citation type="journal article" date="2013" name="PLoS ONE">
        <title>Predicting the Proteins of Angomonas deanei, Strigomonas culicis and Their Respective Endosymbionts Reveals New Aspects of the Trypanosomatidae Family.</title>
        <authorList>
            <person name="Motta M.C."/>
            <person name="Martins A.C."/>
            <person name="de Souza S.S."/>
            <person name="Catta-Preta C.M."/>
            <person name="Silva R."/>
            <person name="Klein C.C."/>
            <person name="de Almeida L.G."/>
            <person name="de Lima Cunha O."/>
            <person name="Ciapina L.P."/>
            <person name="Brocchi M."/>
            <person name="Colabardini A.C."/>
            <person name="de Araujo Lima B."/>
            <person name="Machado C.R."/>
            <person name="de Almeida Soares C.M."/>
            <person name="Probst C.M."/>
            <person name="de Menezes C.B."/>
            <person name="Thompson C.E."/>
            <person name="Bartholomeu D.C."/>
            <person name="Gradia D.F."/>
            <person name="Pavoni D.P."/>
            <person name="Grisard E.C."/>
            <person name="Fantinatti-Garboggini F."/>
            <person name="Marchini F.K."/>
            <person name="Rodrigues-Luiz G.F."/>
            <person name="Wagner G."/>
            <person name="Goldman G.H."/>
            <person name="Fietto J.L."/>
            <person name="Elias M.C."/>
            <person name="Goldman M.H."/>
            <person name="Sagot M.F."/>
            <person name="Pereira M."/>
            <person name="Stoco P.H."/>
            <person name="de Mendonca-Neto R.P."/>
            <person name="Teixeira S.M."/>
            <person name="Maciel T.E."/>
            <person name="de Oliveira Mendes T.A."/>
            <person name="Urmenyi T.P."/>
            <person name="de Souza W."/>
            <person name="Schenkman S."/>
            <person name="de Vasconcelos A.T."/>
        </authorList>
    </citation>
    <scope>NUCLEOTIDE SEQUENCE [LARGE SCALE GENOMIC DNA]</scope>
</reference>
<reference evidence="2" key="2">
    <citation type="submission" date="2013-03" db="EMBL/GenBank/DDBJ databases">
        <authorList>
            <person name="Motta M.C.M."/>
            <person name="Martins A.C.A."/>
            <person name="Preta C.M.C.C."/>
            <person name="Silva R."/>
            <person name="de Souza S.S."/>
            <person name="Klein C.C."/>
            <person name="de Almeida L.G.P."/>
            <person name="Cunha O.L."/>
            <person name="Colabardini A.C."/>
            <person name="Lima B.A."/>
            <person name="Machado C.R."/>
            <person name="Soares C.M.A."/>
            <person name="de Menezes C.B.A."/>
            <person name="Bartolomeu D.C."/>
            <person name="Grisard E.C."/>
            <person name="Fantinatti-Garboggini F."/>
            <person name="Rodrigues-Luiz G.F."/>
            <person name="Wagner G."/>
            <person name="Goldman G.H."/>
            <person name="Fietto J.L.R."/>
            <person name="Ciapina L.P."/>
            <person name="Brocchi M."/>
            <person name="Elias M.C."/>
            <person name="Goldman M.H.S."/>
            <person name="Sagot M.-F."/>
            <person name="Pereira M."/>
            <person name="Stoco P.H."/>
            <person name="Teixeira S.M.R."/>
            <person name="de Mendonca-Neto R.P."/>
            <person name="Maciel T.E.F."/>
            <person name="Mendes T.A.O."/>
            <person name="Urmenyi T.P."/>
            <person name="Teixeira M.M.G."/>
            <person name="de Camargo E.F.P."/>
            <person name="de Sousa W."/>
            <person name="Schenkman S."/>
            <person name="de Vasconcelos A.T.R."/>
        </authorList>
    </citation>
    <scope>NUCLEOTIDE SEQUENCE</scope>
</reference>
<comment type="caution">
    <text evidence="2">The sequence shown here is derived from an EMBL/GenBank/DDBJ whole genome shotgun (WGS) entry which is preliminary data.</text>
</comment>
<dbReference type="Proteomes" id="UP000015354">
    <property type="component" value="Unassembled WGS sequence"/>
</dbReference>